<evidence type="ECO:0000256" key="3">
    <source>
        <dbReference type="ARBA" id="ARBA00022692"/>
    </source>
</evidence>
<feature type="transmembrane region" description="Helical" evidence="6">
    <location>
        <begin position="192"/>
        <end position="219"/>
    </location>
</feature>
<evidence type="ECO:0000256" key="6">
    <source>
        <dbReference type="SAM" id="Phobius"/>
    </source>
</evidence>
<keyword evidence="9" id="KW-1185">Reference proteome</keyword>
<evidence type="ECO:0000313" key="9">
    <source>
        <dbReference type="Proteomes" id="UP001062443"/>
    </source>
</evidence>
<keyword evidence="4 6" id="KW-1133">Transmembrane helix</keyword>
<proteinExistence type="predicted"/>
<keyword evidence="5 6" id="KW-0472">Membrane</keyword>
<feature type="domain" description="Amino acid permease/ SLC12A" evidence="7">
    <location>
        <begin position="16"/>
        <end position="392"/>
    </location>
</feature>
<evidence type="ECO:0000313" key="8">
    <source>
        <dbReference type="EMBL" id="GBR45808.1"/>
    </source>
</evidence>
<dbReference type="Pfam" id="PF00324">
    <property type="entry name" value="AA_permease"/>
    <property type="match status" value="1"/>
</dbReference>
<protein>
    <submittedName>
        <fullName evidence="8">Amino acid ABC transporter</fullName>
    </submittedName>
</protein>
<evidence type="ECO:0000256" key="5">
    <source>
        <dbReference type="ARBA" id="ARBA00023136"/>
    </source>
</evidence>
<dbReference type="InterPro" id="IPR004841">
    <property type="entry name" value="AA-permease/SLC12A_dom"/>
</dbReference>
<feature type="transmembrane region" description="Helical" evidence="6">
    <location>
        <begin position="88"/>
        <end position="115"/>
    </location>
</feature>
<dbReference type="Proteomes" id="UP001062443">
    <property type="component" value="Unassembled WGS sequence"/>
</dbReference>
<feature type="transmembrane region" description="Helical" evidence="6">
    <location>
        <begin position="354"/>
        <end position="374"/>
    </location>
</feature>
<feature type="transmembrane region" description="Helical" evidence="6">
    <location>
        <begin position="121"/>
        <end position="140"/>
    </location>
</feature>
<evidence type="ECO:0000256" key="4">
    <source>
        <dbReference type="ARBA" id="ARBA00022989"/>
    </source>
</evidence>
<feature type="transmembrane region" description="Helical" evidence="6">
    <location>
        <begin position="152"/>
        <end position="172"/>
    </location>
</feature>
<evidence type="ECO:0000256" key="2">
    <source>
        <dbReference type="ARBA" id="ARBA00022448"/>
    </source>
</evidence>
<dbReference type="RefSeq" id="WP_068170247.1">
    <property type="nucleotide sequence ID" value="NZ_BAQB01000009.1"/>
</dbReference>
<dbReference type="EMBL" id="BAQB01000009">
    <property type="protein sequence ID" value="GBR45808.1"/>
    <property type="molecule type" value="Genomic_DNA"/>
</dbReference>
<dbReference type="PIRSF" id="PIRSF006060">
    <property type="entry name" value="AA_transporter"/>
    <property type="match status" value="1"/>
</dbReference>
<organism evidence="8 9">
    <name type="scientific">Neokomagataea tanensis NBRC 106556</name>
    <dbReference type="NCBI Taxonomy" id="1223519"/>
    <lineage>
        <taxon>Bacteria</taxon>
        <taxon>Pseudomonadati</taxon>
        <taxon>Pseudomonadota</taxon>
        <taxon>Alphaproteobacteria</taxon>
        <taxon>Acetobacterales</taxon>
        <taxon>Acetobacteraceae</taxon>
        <taxon>Neokomagataea</taxon>
    </lineage>
</organism>
<sequence length="435" mass="46394">MQQQAGKLAQSLHTRHVVMIALGGVIGAGFFIGSSAALSLAGPMVLLSYILCGLFVFVTNLMMRDLAYAVPGRHSFLGQIQQAIGPRMAFVAGWTYLITWIIVLAVEAIAITNMLAPYVPIPYVVLELGIIGLMTAVNLLSVKGYGEFEYWFATVKVVALIAFIGIGAWLVMTHPAVNIQHNLQNHGGFLPHGPVALLAVLPTILFSMGGSEIATIAAVETTNSKANITRAARTIPLRIGVFYVLTIGLILCLVPWSDVVSGQSPFLLVLNHYHIPFAAPALFVVILTAAISSLNSGIYATSRVLFEMAKGGGAPSVFLAVDPKTQLPRRALLTCVGISVAIALTAILSPDKVFALLVSLTGGFMLVYNAIIILARLKVVPTGRWICYFGLGVIGCVLLAMVMQAETRSQIEMAGSALLLIVIADRVRSRVRSLS</sequence>
<dbReference type="Gene3D" id="1.20.1740.10">
    <property type="entry name" value="Amino acid/polyamine transporter I"/>
    <property type="match status" value="1"/>
</dbReference>
<feature type="transmembrane region" description="Helical" evidence="6">
    <location>
        <begin position="46"/>
        <end position="67"/>
    </location>
</feature>
<dbReference type="PANTHER" id="PTHR43495">
    <property type="entry name" value="GABA PERMEASE"/>
    <property type="match status" value="1"/>
</dbReference>
<comment type="subcellular location">
    <subcellularLocation>
        <location evidence="1">Membrane</location>
        <topology evidence="1">Multi-pass membrane protein</topology>
    </subcellularLocation>
</comment>
<feature type="transmembrane region" description="Helical" evidence="6">
    <location>
        <begin position="386"/>
        <end position="405"/>
    </location>
</feature>
<gene>
    <name evidence="8" type="ORF">AA106556_0898</name>
</gene>
<dbReference type="PANTHER" id="PTHR43495:SF5">
    <property type="entry name" value="GAMMA-AMINOBUTYRIC ACID PERMEASE"/>
    <property type="match status" value="1"/>
</dbReference>
<feature type="transmembrane region" description="Helical" evidence="6">
    <location>
        <begin position="277"/>
        <end position="300"/>
    </location>
</feature>
<feature type="transmembrane region" description="Helical" evidence="6">
    <location>
        <begin position="331"/>
        <end position="348"/>
    </location>
</feature>
<evidence type="ECO:0000259" key="7">
    <source>
        <dbReference type="Pfam" id="PF00324"/>
    </source>
</evidence>
<feature type="transmembrane region" description="Helical" evidence="6">
    <location>
        <begin position="17"/>
        <end position="40"/>
    </location>
</feature>
<feature type="transmembrane region" description="Helical" evidence="6">
    <location>
        <begin position="240"/>
        <end position="257"/>
    </location>
</feature>
<name>A0ABQ0QIB0_9PROT</name>
<comment type="caution">
    <text evidence="8">The sequence shown here is derived from an EMBL/GenBank/DDBJ whole genome shotgun (WGS) entry which is preliminary data.</text>
</comment>
<accession>A0ABQ0QIB0</accession>
<keyword evidence="2" id="KW-0813">Transport</keyword>
<evidence type="ECO:0000256" key="1">
    <source>
        <dbReference type="ARBA" id="ARBA00004141"/>
    </source>
</evidence>
<keyword evidence="3 6" id="KW-0812">Transmembrane</keyword>
<reference evidence="8" key="1">
    <citation type="submission" date="2013-04" db="EMBL/GenBank/DDBJ databases">
        <title>The genome sequencing project of 58 acetic acid bacteria.</title>
        <authorList>
            <person name="Okamoto-Kainuma A."/>
            <person name="Ishikawa M."/>
            <person name="Umino S."/>
            <person name="Koizumi Y."/>
            <person name="Shiwa Y."/>
            <person name="Yoshikawa H."/>
            <person name="Matsutani M."/>
            <person name="Matsushita K."/>
        </authorList>
    </citation>
    <scope>NUCLEOTIDE SEQUENCE</scope>
    <source>
        <strain evidence="8">NBRC 106556</strain>
    </source>
</reference>